<name>A0AAE9Z1P1_9GAMM</name>
<dbReference type="AlphaFoldDB" id="A0AAE9Z1P1"/>
<gene>
    <name evidence="1" type="ORF">SG34_024070</name>
</gene>
<dbReference type="KEGG" id="tvd:SG34_024070"/>
<keyword evidence="2" id="KW-1185">Reference proteome</keyword>
<protein>
    <submittedName>
        <fullName evidence="1">Uncharacterized protein</fullName>
    </submittedName>
</protein>
<accession>A0AAE9Z1P1</accession>
<evidence type="ECO:0000313" key="2">
    <source>
        <dbReference type="Proteomes" id="UP000032352"/>
    </source>
</evidence>
<proteinExistence type="predicted"/>
<organism evidence="1 2">
    <name type="scientific">Thalassomonas viridans</name>
    <dbReference type="NCBI Taxonomy" id="137584"/>
    <lineage>
        <taxon>Bacteria</taxon>
        <taxon>Pseudomonadati</taxon>
        <taxon>Pseudomonadota</taxon>
        <taxon>Gammaproteobacteria</taxon>
        <taxon>Alteromonadales</taxon>
        <taxon>Colwelliaceae</taxon>
        <taxon>Thalassomonas</taxon>
    </lineage>
</organism>
<dbReference type="EMBL" id="CP059733">
    <property type="protein sequence ID" value="WDE04384.1"/>
    <property type="molecule type" value="Genomic_DNA"/>
</dbReference>
<sequence>MPYLQQFSPSAEKAFFLSCHKVCRENTGITAVLAPAAGKENDRKNPRPATGGRINQKVTIMARKQPRTEFQRAVDDVLTEGINNNRKAREFILKNTGRMAKEIEDRFGSDLVQVYIKGKSSLKLMKLNEVKKEEDEKKEELGWSDFDNQIIINPYLPRAWWYEIFHQIHCYLRDEYLPSVRDTFKVQEAVEGKKDYKAEHMAEVSFGNKLKRKLNLFGPETVLKHAQKMQSHVLLCLGNEYLHPVNFFDNARTIFGKKPDTDIDFMSTEFDEANNFFPPSVVVLKDAYGKKVKSDSSIWINCSISKFMLYRLIVRYSSPGVDFNGKKCRDDINGERGKFRGEVIDISIPRRESEETINYWSRFKDDLRGLTDTNTYLRELVKNNTQPQLDEMKTIRVPGWDYQLQENIIMLHEVLTYRSGSAHKFYKRLQRAWPALEAIEQSSEQDKKSDLNSDLFDYIPELSKHYRETKKEAIKSFYKQLAITLRQDYYWDVLSKELKQELVVKFLPDLDSQGKHSEAIEQLLNDFNVVEGSKEAKTSANMILKDAFEVKPEDHFDSKEAREKAEKKGKQDVANYKELLRHLFIVRESNHAFGKKYHLSIEQIFRINNFRLELEACCRTGKKPEPLDLTFFKEESQQNSSLDVKPLSLAPQKLSSGSLDLEEGQQQGYGLNGKLTLEDVLVSFNREYIQPNFKKVLSDVDELEEPKASCYFCGIISSSLDLATRVKLFDVQKLGLEYFFPVVNLYLKCDKEQWEQVKLAYKVSKEKNQDPNQFIYEDKAFAPHQIRVIFIDNKELESAKRHDGEVANFEKELTTQRVNDRLAINTLTQTLDHFYTCLAAMNARIVEPKEKLLREQKKDQQAVERFKNVPERVKEVTACKDRLNKLEKKLAHIELHLTPLVNIFDNFEHIKYFVDKADKKGHIRDLLKKLDHKGGRFNKNLDDLGRRVVKYIHKDKTSTGKTDYREFGIGEKHSEELFLAARELRTQLTALSLNAKTKRQAIIKPLINHAKNLKAHQESLIFSRGHNDRKVLIAGKPFRILREPQINDYFHFYIGKTRDFYLLHWLDHKRTHYKSNITNFRTQLSRWIDMPESKESKEENDTH</sequence>
<dbReference type="Proteomes" id="UP000032352">
    <property type="component" value="Chromosome"/>
</dbReference>
<reference evidence="1 2" key="1">
    <citation type="journal article" date="2015" name="Genome Announc.">
        <title>Draft Genome Sequences of Marine Isolates of Thalassomonas viridans and Thalassomonas actiniarum.</title>
        <authorList>
            <person name="Olonade I."/>
            <person name="van Zyl L.J."/>
            <person name="Trindade M."/>
        </authorList>
    </citation>
    <scope>NUCLEOTIDE SEQUENCE [LARGE SCALE GENOMIC DNA]</scope>
    <source>
        <strain evidence="1 2">XOM25</strain>
    </source>
</reference>
<reference evidence="1 2" key="2">
    <citation type="journal article" date="2022" name="Mar. Drugs">
        <title>Bioassay-Guided Fractionation Leads to the Detection of Cholic Acid Generated by the Rare Thalassomonas sp.</title>
        <authorList>
            <person name="Pheiffer F."/>
            <person name="Schneider Y.K."/>
            <person name="Hansen E.H."/>
            <person name="Andersen J.H."/>
            <person name="Isaksson J."/>
            <person name="Busche T."/>
            <person name="R C."/>
            <person name="Kalinowski J."/>
            <person name="Zyl L.V."/>
            <person name="Trindade M."/>
        </authorList>
    </citation>
    <scope>NUCLEOTIDE SEQUENCE [LARGE SCALE GENOMIC DNA]</scope>
    <source>
        <strain evidence="1 2">XOM25</strain>
    </source>
</reference>
<evidence type="ECO:0000313" key="1">
    <source>
        <dbReference type="EMBL" id="WDE04384.1"/>
    </source>
</evidence>
<dbReference type="RefSeq" id="WP_044841964.1">
    <property type="nucleotide sequence ID" value="NZ_CP059733.1"/>
</dbReference>